<reference evidence="3 4" key="1">
    <citation type="submission" date="2019-02" db="EMBL/GenBank/DDBJ databases">
        <title>Draft Genome Sequence of Streptomyces sp. AM-2504, identified by 16S rRNA comparative analysis as a Streptomyces Kasugaensis strain.</title>
        <authorList>
            <person name="Napolioni V."/>
            <person name="Giuliodori A.M."/>
            <person name="Spurio R."/>
            <person name="Fabbretti A."/>
        </authorList>
    </citation>
    <scope>NUCLEOTIDE SEQUENCE [LARGE SCALE GENOMIC DNA]</scope>
    <source>
        <strain evidence="3 4">AM-2504</strain>
    </source>
</reference>
<dbReference type="RefSeq" id="WP_107436846.1">
    <property type="nucleotide sequence ID" value="NZ_NDXL01000001.1"/>
</dbReference>
<dbReference type="GO" id="GO:0003677">
    <property type="term" value="F:DNA binding"/>
    <property type="evidence" value="ECO:0007669"/>
    <property type="project" value="UniProtKB-KW"/>
</dbReference>
<dbReference type="EMBL" id="SIXH01000166">
    <property type="protein sequence ID" value="TBO58081.1"/>
    <property type="molecule type" value="Genomic_DNA"/>
</dbReference>
<name>A0A4V2JIC9_STRKA</name>
<evidence type="ECO:0000259" key="2">
    <source>
        <dbReference type="Pfam" id="PF12728"/>
    </source>
</evidence>
<dbReference type="SUPFAM" id="SSF46955">
    <property type="entry name" value="Putative DNA-binding domain"/>
    <property type="match status" value="1"/>
</dbReference>
<keyword evidence="4" id="KW-1185">Reference proteome</keyword>
<feature type="domain" description="Helix-turn-helix" evidence="2">
    <location>
        <begin position="21"/>
        <end position="70"/>
    </location>
</feature>
<dbReference type="Gene3D" id="1.10.1660.10">
    <property type="match status" value="1"/>
</dbReference>
<gene>
    <name evidence="3" type="ORF">EYS09_19285</name>
</gene>
<feature type="region of interest" description="Disordered" evidence="1">
    <location>
        <begin position="72"/>
        <end position="91"/>
    </location>
</feature>
<comment type="caution">
    <text evidence="3">The sequence shown here is derived from an EMBL/GenBank/DDBJ whole genome shotgun (WGS) entry which is preliminary data.</text>
</comment>
<dbReference type="AlphaFoldDB" id="A0A4V2JIC9"/>
<dbReference type="Pfam" id="PF12728">
    <property type="entry name" value="HTH_17"/>
    <property type="match status" value="1"/>
</dbReference>
<dbReference type="OrthoDB" id="3483399at2"/>
<dbReference type="Proteomes" id="UP000292452">
    <property type="component" value="Unassembled WGS sequence"/>
</dbReference>
<dbReference type="InterPro" id="IPR009061">
    <property type="entry name" value="DNA-bd_dom_put_sf"/>
</dbReference>
<evidence type="ECO:0000256" key="1">
    <source>
        <dbReference type="SAM" id="MobiDB-lite"/>
    </source>
</evidence>
<keyword evidence="3" id="KW-0238">DNA-binding</keyword>
<evidence type="ECO:0000313" key="3">
    <source>
        <dbReference type="EMBL" id="TBO58081.1"/>
    </source>
</evidence>
<evidence type="ECO:0000313" key="4">
    <source>
        <dbReference type="Proteomes" id="UP000292452"/>
    </source>
</evidence>
<proteinExistence type="predicted"/>
<dbReference type="InterPro" id="IPR041657">
    <property type="entry name" value="HTH_17"/>
</dbReference>
<sequence length="91" mass="10435">MPYSRRRAAAVRGELAPRYRLLTTEEAAEVACVTPACIRKWVSRGHLAVTARSGSRNLYREDHVLAAERQRRMQRISRPPTDETFHADEQS</sequence>
<accession>A0A4V2JIC9</accession>
<organism evidence="3 4">
    <name type="scientific">Streptomyces kasugaensis</name>
    <dbReference type="NCBI Taxonomy" id="1946"/>
    <lineage>
        <taxon>Bacteria</taxon>
        <taxon>Bacillati</taxon>
        <taxon>Actinomycetota</taxon>
        <taxon>Actinomycetes</taxon>
        <taxon>Kitasatosporales</taxon>
        <taxon>Streptomycetaceae</taxon>
        <taxon>Streptomyces</taxon>
    </lineage>
</organism>
<protein>
    <submittedName>
        <fullName evidence="3">DNA-binding protein</fullName>
    </submittedName>
</protein>
<feature type="compositionally biased region" description="Basic and acidic residues" evidence="1">
    <location>
        <begin position="80"/>
        <end position="91"/>
    </location>
</feature>